<evidence type="ECO:0000313" key="2">
    <source>
        <dbReference type="EMBL" id="PAU93757.1"/>
    </source>
</evidence>
<sequence>MTAGVAFILLSLTALPANAQFEAAEFEKITKENRAQFERETRNISLTGQGLYEDTKLDDRQTNEIRARLQALFGDPTQTLEDLINKDNFRPGKAIQFEYWFMVNDSIPLMVLDWNGPFGSGLTYGGASKYIDLMPQIKREFVEKLMSVEELGEYKDYFYSPEKDQWYIVKYEDGKFRNEEIDSPAGMSID</sequence>
<evidence type="ECO:0000256" key="1">
    <source>
        <dbReference type="SAM" id="SignalP"/>
    </source>
</evidence>
<reference evidence="2 3" key="1">
    <citation type="submission" date="2017-08" db="EMBL/GenBank/DDBJ databases">
        <title>Aliifodinibius alkalisoli sp. nov., isolated from saline alkaline soil.</title>
        <authorList>
            <person name="Liu D."/>
            <person name="Zhang G."/>
        </authorList>
    </citation>
    <scope>NUCLEOTIDE SEQUENCE [LARGE SCALE GENOMIC DNA]</scope>
    <source>
        <strain evidence="2 3">WN023</strain>
    </source>
</reference>
<name>A0A2A2GA80_9BACT</name>
<accession>A0A2A2GA80</accession>
<protein>
    <submittedName>
        <fullName evidence="2">Uncharacterized protein</fullName>
    </submittedName>
</protein>
<organism evidence="2 3">
    <name type="scientific">Fodinibius salipaludis</name>
    <dbReference type="NCBI Taxonomy" id="2032627"/>
    <lineage>
        <taxon>Bacteria</taxon>
        <taxon>Pseudomonadati</taxon>
        <taxon>Balneolota</taxon>
        <taxon>Balneolia</taxon>
        <taxon>Balneolales</taxon>
        <taxon>Balneolaceae</taxon>
        <taxon>Fodinibius</taxon>
    </lineage>
</organism>
<proteinExistence type="predicted"/>
<gene>
    <name evidence="2" type="ORF">CK503_10945</name>
</gene>
<dbReference type="Proteomes" id="UP000218831">
    <property type="component" value="Unassembled WGS sequence"/>
</dbReference>
<dbReference type="OrthoDB" id="1493975at2"/>
<dbReference type="EMBL" id="NSKE01000007">
    <property type="protein sequence ID" value="PAU93757.1"/>
    <property type="molecule type" value="Genomic_DNA"/>
</dbReference>
<dbReference type="AlphaFoldDB" id="A0A2A2GA80"/>
<feature type="signal peptide" evidence="1">
    <location>
        <begin position="1"/>
        <end position="19"/>
    </location>
</feature>
<keyword evidence="3" id="KW-1185">Reference proteome</keyword>
<feature type="chain" id="PRO_5012516695" evidence="1">
    <location>
        <begin position="20"/>
        <end position="190"/>
    </location>
</feature>
<comment type="caution">
    <text evidence="2">The sequence shown here is derived from an EMBL/GenBank/DDBJ whole genome shotgun (WGS) entry which is preliminary data.</text>
</comment>
<keyword evidence="1" id="KW-0732">Signal</keyword>
<evidence type="ECO:0000313" key="3">
    <source>
        <dbReference type="Proteomes" id="UP000218831"/>
    </source>
</evidence>